<name>A0A8J3ZHQ1_9ACTN</name>
<evidence type="ECO:0008006" key="3">
    <source>
        <dbReference type="Google" id="ProtNLM"/>
    </source>
</evidence>
<sequence length="160" mass="15973">MSVEMAVLVLPLAALMAMFAIFCTRVAGVRLDLNATASAAARAASLARTPQAAQTAAAKAARANLAGHGRTCNPLAVSVDTSTFVRGGRVAVTVTCTMSTAGLSGLALPGTLTGSATAHAVIDTYRDVALGFTNPDGPSAANRRAEGLPPPARIVNGADA</sequence>
<keyword evidence="2" id="KW-1185">Reference proteome</keyword>
<organism evidence="1 2">
    <name type="scientific">Virgisporangium aurantiacum</name>
    <dbReference type="NCBI Taxonomy" id="175570"/>
    <lineage>
        <taxon>Bacteria</taxon>
        <taxon>Bacillati</taxon>
        <taxon>Actinomycetota</taxon>
        <taxon>Actinomycetes</taxon>
        <taxon>Micromonosporales</taxon>
        <taxon>Micromonosporaceae</taxon>
        <taxon>Virgisporangium</taxon>
    </lineage>
</organism>
<protein>
    <recommendedName>
        <fullName evidence="3">TadE-like protein</fullName>
    </recommendedName>
</protein>
<proteinExistence type="predicted"/>
<accession>A0A8J3ZHQ1</accession>
<gene>
    <name evidence="1" type="ORF">Vau01_096160</name>
</gene>
<dbReference type="Proteomes" id="UP000612585">
    <property type="component" value="Unassembled WGS sequence"/>
</dbReference>
<dbReference type="EMBL" id="BOPG01000075">
    <property type="protein sequence ID" value="GIJ62100.1"/>
    <property type="molecule type" value="Genomic_DNA"/>
</dbReference>
<dbReference type="AlphaFoldDB" id="A0A8J3ZHQ1"/>
<comment type="caution">
    <text evidence="1">The sequence shown here is derived from an EMBL/GenBank/DDBJ whole genome shotgun (WGS) entry which is preliminary data.</text>
</comment>
<reference evidence="1" key="1">
    <citation type="submission" date="2021-01" db="EMBL/GenBank/DDBJ databases">
        <title>Whole genome shotgun sequence of Virgisporangium aurantiacum NBRC 16421.</title>
        <authorList>
            <person name="Komaki H."/>
            <person name="Tamura T."/>
        </authorList>
    </citation>
    <scope>NUCLEOTIDE SEQUENCE</scope>
    <source>
        <strain evidence="1">NBRC 16421</strain>
    </source>
</reference>
<evidence type="ECO:0000313" key="1">
    <source>
        <dbReference type="EMBL" id="GIJ62100.1"/>
    </source>
</evidence>
<evidence type="ECO:0000313" key="2">
    <source>
        <dbReference type="Proteomes" id="UP000612585"/>
    </source>
</evidence>
<dbReference type="RefSeq" id="WP_239152495.1">
    <property type="nucleotide sequence ID" value="NZ_BOPG01000075.1"/>
</dbReference>